<feature type="region of interest" description="Disordered" evidence="1">
    <location>
        <begin position="294"/>
        <end position="348"/>
    </location>
</feature>
<dbReference type="Proteomes" id="UP001497497">
    <property type="component" value="Unassembled WGS sequence"/>
</dbReference>
<keyword evidence="2" id="KW-0812">Transmembrane</keyword>
<evidence type="ECO:0000313" key="5">
    <source>
        <dbReference type="EMBL" id="CAL1545288.1"/>
    </source>
</evidence>
<evidence type="ECO:0000259" key="4">
    <source>
        <dbReference type="PROSITE" id="PS50835"/>
    </source>
</evidence>
<feature type="compositionally biased region" description="Basic and acidic residues" evidence="1">
    <location>
        <begin position="333"/>
        <end position="348"/>
    </location>
</feature>
<proteinExistence type="predicted"/>
<dbReference type="EMBL" id="CAXITT010000695">
    <property type="protein sequence ID" value="CAL1545288.1"/>
    <property type="molecule type" value="Genomic_DNA"/>
</dbReference>
<feature type="chain" id="PRO_5043573126" description="Ig-like domain-containing protein" evidence="3">
    <location>
        <begin position="26"/>
        <end position="348"/>
    </location>
</feature>
<organism evidence="5 6">
    <name type="scientific">Lymnaea stagnalis</name>
    <name type="common">Great pond snail</name>
    <name type="synonym">Helix stagnalis</name>
    <dbReference type="NCBI Taxonomy" id="6523"/>
    <lineage>
        <taxon>Eukaryota</taxon>
        <taxon>Metazoa</taxon>
        <taxon>Spiralia</taxon>
        <taxon>Lophotrochozoa</taxon>
        <taxon>Mollusca</taxon>
        <taxon>Gastropoda</taxon>
        <taxon>Heterobranchia</taxon>
        <taxon>Euthyneura</taxon>
        <taxon>Panpulmonata</taxon>
        <taxon>Hygrophila</taxon>
        <taxon>Lymnaeoidea</taxon>
        <taxon>Lymnaeidae</taxon>
        <taxon>Lymnaea</taxon>
    </lineage>
</organism>
<feature type="signal peptide" evidence="3">
    <location>
        <begin position="1"/>
        <end position="25"/>
    </location>
</feature>
<comment type="caution">
    <text evidence="5">The sequence shown here is derived from an EMBL/GenBank/DDBJ whole genome shotgun (WGS) entry which is preliminary data.</text>
</comment>
<evidence type="ECO:0000313" key="6">
    <source>
        <dbReference type="Proteomes" id="UP001497497"/>
    </source>
</evidence>
<keyword evidence="2" id="KW-1133">Transmembrane helix</keyword>
<sequence length="348" mass="39172">MASKSSRSGIVFILMSIFFRVIVNTKIQPLPSDISLIYGEYNNHKLYCKFETMQVIQKSEGLVEPVCFEKFKDMTQTLPDGNVTHPYLKYGAVKGYVPECEKLNVENGDVGTCYPGLKIPLVHTVCNYSCDPGFIATSLTVTCRLMGSQKNVSVQWWKDNDYFDPEKKESEYCKQLSIRNGKVGVCLKDSKHDLPHMFCNYSCDPGFLATNSNGNFHFELGNKYSFQRIKDEDLCIIKEPAVEPLVQEPENFTIPMAVLFPSLLTLIAIAVIIALPCTRRKMKAIFSGTEASSRPSCIQKENNETESTSLDIESHEQHTGDPCPTDGMAANDQTERHTQWKDSSPEGW</sequence>
<name>A0AAV2IJY9_LYMST</name>
<gene>
    <name evidence="5" type="ORF">GSLYS_00018771001</name>
</gene>
<evidence type="ECO:0000256" key="1">
    <source>
        <dbReference type="SAM" id="MobiDB-lite"/>
    </source>
</evidence>
<evidence type="ECO:0000256" key="3">
    <source>
        <dbReference type="SAM" id="SignalP"/>
    </source>
</evidence>
<keyword evidence="3" id="KW-0732">Signal</keyword>
<keyword evidence="2" id="KW-0472">Membrane</keyword>
<dbReference type="AlphaFoldDB" id="A0AAV2IJY9"/>
<protein>
    <recommendedName>
        <fullName evidence="4">Ig-like domain-containing protein</fullName>
    </recommendedName>
</protein>
<dbReference type="PROSITE" id="PS50835">
    <property type="entry name" value="IG_LIKE"/>
    <property type="match status" value="1"/>
</dbReference>
<feature type="domain" description="Ig-like" evidence="4">
    <location>
        <begin position="120"/>
        <end position="199"/>
    </location>
</feature>
<accession>A0AAV2IJY9</accession>
<feature type="compositionally biased region" description="Polar residues" evidence="1">
    <location>
        <begin position="294"/>
        <end position="311"/>
    </location>
</feature>
<evidence type="ECO:0000256" key="2">
    <source>
        <dbReference type="SAM" id="Phobius"/>
    </source>
</evidence>
<keyword evidence="6" id="KW-1185">Reference proteome</keyword>
<dbReference type="InterPro" id="IPR007110">
    <property type="entry name" value="Ig-like_dom"/>
</dbReference>
<reference evidence="5 6" key="1">
    <citation type="submission" date="2024-04" db="EMBL/GenBank/DDBJ databases">
        <authorList>
            <consortium name="Genoscope - CEA"/>
            <person name="William W."/>
        </authorList>
    </citation>
    <scope>NUCLEOTIDE SEQUENCE [LARGE SCALE GENOMIC DNA]</scope>
</reference>
<feature type="transmembrane region" description="Helical" evidence="2">
    <location>
        <begin position="252"/>
        <end position="275"/>
    </location>
</feature>